<accession>A0A9X2Q2R1</accession>
<dbReference type="PROSITE" id="PS00676">
    <property type="entry name" value="SIGMA54_INTERACT_2"/>
    <property type="match status" value="1"/>
</dbReference>
<dbReference type="CDD" id="cd00130">
    <property type="entry name" value="PAS"/>
    <property type="match status" value="1"/>
</dbReference>
<dbReference type="Gene3D" id="3.30.450.20">
    <property type="entry name" value="PAS domain"/>
    <property type="match status" value="1"/>
</dbReference>
<dbReference type="CDD" id="cd17534">
    <property type="entry name" value="REC_DC-like"/>
    <property type="match status" value="1"/>
</dbReference>
<dbReference type="Pfam" id="PF25601">
    <property type="entry name" value="AAA_lid_14"/>
    <property type="match status" value="1"/>
</dbReference>
<dbReference type="InterPro" id="IPR025944">
    <property type="entry name" value="Sigma_54_int_dom_CS"/>
</dbReference>
<evidence type="ECO:0000256" key="4">
    <source>
        <dbReference type="ARBA" id="ARBA00023125"/>
    </source>
</evidence>
<dbReference type="InterPro" id="IPR000014">
    <property type="entry name" value="PAS"/>
</dbReference>
<dbReference type="InterPro" id="IPR027417">
    <property type="entry name" value="P-loop_NTPase"/>
</dbReference>
<dbReference type="Proteomes" id="UP001155057">
    <property type="component" value="Unassembled WGS sequence"/>
</dbReference>
<protein>
    <submittedName>
        <fullName evidence="9">DNA-binding NtrC family response regulator</fullName>
    </submittedName>
</protein>
<keyword evidence="4 9" id="KW-0238">DNA-binding</keyword>
<dbReference type="CDD" id="cd00009">
    <property type="entry name" value="AAA"/>
    <property type="match status" value="1"/>
</dbReference>
<dbReference type="PROSITE" id="PS00688">
    <property type="entry name" value="SIGMA54_INTERACT_3"/>
    <property type="match status" value="1"/>
</dbReference>
<dbReference type="SUPFAM" id="SSF55785">
    <property type="entry name" value="PYP-like sensor domain (PAS domain)"/>
    <property type="match status" value="1"/>
</dbReference>
<keyword evidence="2" id="KW-0067">ATP-binding</keyword>
<dbReference type="AlphaFoldDB" id="A0A9X2Q2R1"/>
<evidence type="ECO:0000259" key="7">
    <source>
        <dbReference type="PROSITE" id="PS50045"/>
    </source>
</evidence>
<dbReference type="PRINTS" id="PR01590">
    <property type="entry name" value="HTHFIS"/>
</dbReference>
<dbReference type="Pfam" id="PF02954">
    <property type="entry name" value="HTH_8"/>
    <property type="match status" value="1"/>
</dbReference>
<evidence type="ECO:0000256" key="5">
    <source>
        <dbReference type="ARBA" id="ARBA00023163"/>
    </source>
</evidence>
<evidence type="ECO:0000256" key="2">
    <source>
        <dbReference type="ARBA" id="ARBA00022840"/>
    </source>
</evidence>
<dbReference type="PROSITE" id="PS50110">
    <property type="entry name" value="RESPONSE_REGULATORY"/>
    <property type="match status" value="1"/>
</dbReference>
<dbReference type="SMART" id="SM00448">
    <property type="entry name" value="REC"/>
    <property type="match status" value="1"/>
</dbReference>
<dbReference type="InterPro" id="IPR002078">
    <property type="entry name" value="Sigma_54_int"/>
</dbReference>
<dbReference type="SUPFAM" id="SSF52540">
    <property type="entry name" value="P-loop containing nucleoside triphosphate hydrolases"/>
    <property type="match status" value="1"/>
</dbReference>
<proteinExistence type="predicted"/>
<dbReference type="GO" id="GO:0043565">
    <property type="term" value="F:sequence-specific DNA binding"/>
    <property type="evidence" value="ECO:0007669"/>
    <property type="project" value="InterPro"/>
</dbReference>
<dbReference type="SMART" id="SM00091">
    <property type="entry name" value="PAS"/>
    <property type="match status" value="1"/>
</dbReference>
<dbReference type="InterPro" id="IPR003593">
    <property type="entry name" value="AAA+_ATPase"/>
</dbReference>
<dbReference type="GO" id="GO:0000160">
    <property type="term" value="P:phosphorelay signal transduction system"/>
    <property type="evidence" value="ECO:0007669"/>
    <property type="project" value="InterPro"/>
</dbReference>
<evidence type="ECO:0000259" key="8">
    <source>
        <dbReference type="PROSITE" id="PS50110"/>
    </source>
</evidence>
<dbReference type="Gene3D" id="3.40.50.2300">
    <property type="match status" value="1"/>
</dbReference>
<name>A0A9X2Q2R1_9BACT</name>
<dbReference type="EMBL" id="JANUAE010000002">
    <property type="protein sequence ID" value="MCS3708984.1"/>
    <property type="molecule type" value="Genomic_DNA"/>
</dbReference>
<dbReference type="Gene3D" id="1.10.10.60">
    <property type="entry name" value="Homeodomain-like"/>
    <property type="match status" value="1"/>
</dbReference>
<feature type="modified residue" description="4-aspartylphosphate" evidence="6">
    <location>
        <position position="56"/>
    </location>
</feature>
<dbReference type="GO" id="GO:0006355">
    <property type="term" value="P:regulation of DNA-templated transcription"/>
    <property type="evidence" value="ECO:0007669"/>
    <property type="project" value="InterPro"/>
</dbReference>
<dbReference type="SUPFAM" id="SSF52172">
    <property type="entry name" value="CheY-like"/>
    <property type="match status" value="1"/>
</dbReference>
<evidence type="ECO:0000313" key="9">
    <source>
        <dbReference type="EMBL" id="MCS3708984.1"/>
    </source>
</evidence>
<feature type="domain" description="Sigma-54 factor interaction" evidence="7">
    <location>
        <begin position="262"/>
        <end position="491"/>
    </location>
</feature>
<reference evidence="9" key="1">
    <citation type="submission" date="2022-08" db="EMBL/GenBank/DDBJ databases">
        <title>Genomic Encyclopedia of Type Strains, Phase V (KMG-V): Genome sequencing to study the core and pangenomes of soil and plant-associated prokaryotes.</title>
        <authorList>
            <person name="Whitman W."/>
        </authorList>
    </citation>
    <scope>NUCLEOTIDE SEQUENCE</scope>
    <source>
        <strain evidence="10">SP3026</strain>
        <strain evidence="9">SP3049</strain>
    </source>
</reference>
<dbReference type="SMART" id="SM00382">
    <property type="entry name" value="AAA"/>
    <property type="match status" value="1"/>
</dbReference>
<evidence type="ECO:0000256" key="6">
    <source>
        <dbReference type="PROSITE-ProRule" id="PRU00169"/>
    </source>
</evidence>
<dbReference type="EMBL" id="JANUBL010000002">
    <property type="protein sequence ID" value="MCS4121050.1"/>
    <property type="molecule type" value="Genomic_DNA"/>
</dbReference>
<dbReference type="PROSITE" id="PS50045">
    <property type="entry name" value="SIGMA54_INTERACT_4"/>
    <property type="match status" value="1"/>
</dbReference>
<dbReference type="FunFam" id="3.40.50.300:FF:000006">
    <property type="entry name" value="DNA-binding transcriptional regulator NtrC"/>
    <property type="match status" value="1"/>
</dbReference>
<dbReference type="GO" id="GO:0005524">
    <property type="term" value="F:ATP binding"/>
    <property type="evidence" value="ECO:0007669"/>
    <property type="project" value="UniProtKB-KW"/>
</dbReference>
<evidence type="ECO:0000256" key="3">
    <source>
        <dbReference type="ARBA" id="ARBA00023015"/>
    </source>
</evidence>
<evidence type="ECO:0000313" key="11">
    <source>
        <dbReference type="Proteomes" id="UP001155057"/>
    </source>
</evidence>
<dbReference type="PANTHER" id="PTHR32071">
    <property type="entry name" value="TRANSCRIPTIONAL REGULATORY PROTEIN"/>
    <property type="match status" value="1"/>
</dbReference>
<keyword evidence="5" id="KW-0804">Transcription</keyword>
<dbReference type="SUPFAM" id="SSF46689">
    <property type="entry name" value="Homeodomain-like"/>
    <property type="match status" value="1"/>
</dbReference>
<dbReference type="InterPro" id="IPR009057">
    <property type="entry name" value="Homeodomain-like_sf"/>
</dbReference>
<sequence length="559" mass="61799">MSRPPRILIVEDEFAVAMELEDHLGALGYTVVDHVMTGAAAIDRAAGADLDLVLMDVHLDGPMDGVEAARTIREDHPLPVVFVTAYSDDETLQRATDTTPFGYVVKPFNEREIYAAVEVALQTHALQRRVERARDDLRQLLNGLRQGTALTDGTGRLRFLSDPAARLLDVASEAATGTPWADLLPVDDEALEALQSRMDGTADADGPVTATLAHDDGPSYRVEIEVRDDPRDSERHILVFYDVTEVHELRRMLDDRSRFHDLVGKSAPMQDAYEQIRSVAEVKTTVLIQGETGSGKELAARAIHDESPRSEGPFVTVNCAALNPDLAGSRLFGHRAGAFTGATEDREGYFEAADGGTLFLDEIGDVPLDVQRQLLRVLEEEAVTRLGETEARPVDVRIVAATHRSLDEEVAADRFRQDLLYRIRIARVALPPLRERRSDLPLLVRTFLREIRARTGADVDRVGDEALRRLLNYDWPGNVRELKNALEAALIRASGDVLRADDLPPEIREASASASSGPDEAERIRAALEQTDGNRTEAAELLGISRATLYRRLDEYNIE</sequence>
<dbReference type="InterPro" id="IPR002197">
    <property type="entry name" value="HTH_Fis"/>
</dbReference>
<dbReference type="InterPro" id="IPR025943">
    <property type="entry name" value="Sigma_54_int_dom_ATP-bd_2"/>
</dbReference>
<keyword evidence="6" id="KW-0597">Phosphoprotein</keyword>
<dbReference type="InterPro" id="IPR001789">
    <property type="entry name" value="Sig_transdc_resp-reg_receiver"/>
</dbReference>
<dbReference type="Pfam" id="PF00158">
    <property type="entry name" value="Sigma54_activat"/>
    <property type="match status" value="1"/>
</dbReference>
<dbReference type="RefSeq" id="WP_112903989.1">
    <property type="nucleotide sequence ID" value="NZ_CALTSD010000021.1"/>
</dbReference>
<dbReference type="Pfam" id="PF00072">
    <property type="entry name" value="Response_reg"/>
    <property type="match status" value="1"/>
</dbReference>
<organism evidence="9 11">
    <name type="scientific">Salinibacter ruber</name>
    <dbReference type="NCBI Taxonomy" id="146919"/>
    <lineage>
        <taxon>Bacteria</taxon>
        <taxon>Pseudomonadati</taxon>
        <taxon>Rhodothermota</taxon>
        <taxon>Rhodothermia</taxon>
        <taxon>Rhodothermales</taxon>
        <taxon>Salinibacteraceae</taxon>
        <taxon>Salinibacter</taxon>
    </lineage>
</organism>
<dbReference type="Gene3D" id="1.10.8.60">
    <property type="match status" value="1"/>
</dbReference>
<keyword evidence="3" id="KW-0805">Transcription regulation</keyword>
<comment type="caution">
    <text evidence="9">The sequence shown here is derived from an EMBL/GenBank/DDBJ whole genome shotgun (WGS) entry which is preliminary data.</text>
</comment>
<dbReference type="InterPro" id="IPR035965">
    <property type="entry name" value="PAS-like_dom_sf"/>
</dbReference>
<dbReference type="Gene3D" id="3.40.50.300">
    <property type="entry name" value="P-loop containing nucleotide triphosphate hydrolases"/>
    <property type="match status" value="1"/>
</dbReference>
<dbReference type="InterPro" id="IPR011006">
    <property type="entry name" value="CheY-like_superfamily"/>
</dbReference>
<evidence type="ECO:0000256" key="1">
    <source>
        <dbReference type="ARBA" id="ARBA00022741"/>
    </source>
</evidence>
<feature type="domain" description="Response regulatory" evidence="8">
    <location>
        <begin position="6"/>
        <end position="121"/>
    </location>
</feature>
<keyword evidence="1" id="KW-0547">Nucleotide-binding</keyword>
<gene>
    <name evidence="10" type="ORF">GGP45_001392</name>
    <name evidence="9" type="ORF">GGP61_000579</name>
</gene>
<dbReference type="InterPro" id="IPR058031">
    <property type="entry name" value="AAA_lid_NorR"/>
</dbReference>
<dbReference type="Proteomes" id="UP001155144">
    <property type="component" value="Unassembled WGS sequence"/>
</dbReference>
<evidence type="ECO:0000313" key="10">
    <source>
        <dbReference type="EMBL" id="MCS4121050.1"/>
    </source>
</evidence>